<reference evidence="2" key="2">
    <citation type="submission" date="2020-09" db="EMBL/GenBank/DDBJ databases">
        <authorList>
            <person name="Sun Q."/>
            <person name="Zhou Y."/>
        </authorList>
    </citation>
    <scope>NUCLEOTIDE SEQUENCE</scope>
    <source>
        <strain evidence="2">CGMCC 1.10998</strain>
    </source>
</reference>
<comment type="caution">
    <text evidence="2">The sequence shown here is derived from an EMBL/GenBank/DDBJ whole genome shotgun (WGS) entry which is preliminary data.</text>
</comment>
<dbReference type="EMBL" id="BMED01000003">
    <property type="protein sequence ID" value="GGC84740.1"/>
    <property type="molecule type" value="Genomic_DNA"/>
</dbReference>
<name>A0A916URH3_9BURK</name>
<protein>
    <submittedName>
        <fullName evidence="2">Uncharacterized protein</fullName>
    </submittedName>
</protein>
<reference evidence="2" key="1">
    <citation type="journal article" date="2014" name="Int. J. Syst. Evol. Microbiol.">
        <title>Complete genome sequence of Corynebacterium casei LMG S-19264T (=DSM 44701T), isolated from a smear-ripened cheese.</title>
        <authorList>
            <consortium name="US DOE Joint Genome Institute (JGI-PGF)"/>
            <person name="Walter F."/>
            <person name="Albersmeier A."/>
            <person name="Kalinowski J."/>
            <person name="Ruckert C."/>
        </authorList>
    </citation>
    <scope>NUCLEOTIDE SEQUENCE</scope>
    <source>
        <strain evidence="2">CGMCC 1.10998</strain>
    </source>
</reference>
<gene>
    <name evidence="2" type="ORF">GCM10011396_35090</name>
</gene>
<sequence>MTRADIDFRQTFSKLAPQAIVSRSELAILLSTTEGAISQMAYRGELPITAFPSKRRACWFASDIRQWLDSLANNRHRKTTLDEKSPVKAIGRPRFSTDLT</sequence>
<feature type="region of interest" description="Disordered" evidence="1">
    <location>
        <begin position="80"/>
        <end position="100"/>
    </location>
</feature>
<dbReference type="AlphaFoldDB" id="A0A916URH3"/>
<keyword evidence="3" id="KW-1185">Reference proteome</keyword>
<accession>A0A916URH3</accession>
<organism evidence="2 3">
    <name type="scientific">Undibacterium terreum</name>
    <dbReference type="NCBI Taxonomy" id="1224302"/>
    <lineage>
        <taxon>Bacteria</taxon>
        <taxon>Pseudomonadati</taxon>
        <taxon>Pseudomonadota</taxon>
        <taxon>Betaproteobacteria</taxon>
        <taxon>Burkholderiales</taxon>
        <taxon>Oxalobacteraceae</taxon>
        <taxon>Undibacterium</taxon>
    </lineage>
</organism>
<dbReference type="Proteomes" id="UP000637423">
    <property type="component" value="Unassembled WGS sequence"/>
</dbReference>
<evidence type="ECO:0000313" key="2">
    <source>
        <dbReference type="EMBL" id="GGC84740.1"/>
    </source>
</evidence>
<proteinExistence type="predicted"/>
<evidence type="ECO:0000313" key="3">
    <source>
        <dbReference type="Proteomes" id="UP000637423"/>
    </source>
</evidence>
<evidence type="ECO:0000256" key="1">
    <source>
        <dbReference type="SAM" id="MobiDB-lite"/>
    </source>
</evidence>